<dbReference type="EMBL" id="CACVBS010000030">
    <property type="protein sequence ID" value="CAA7260573.1"/>
    <property type="molecule type" value="Genomic_DNA"/>
</dbReference>
<dbReference type="Proteomes" id="UP000467700">
    <property type="component" value="Unassembled WGS sequence"/>
</dbReference>
<organism evidence="2 3">
    <name type="scientific">Cyclocybe aegerita</name>
    <name type="common">Black poplar mushroom</name>
    <name type="synonym">Agrocybe aegerita</name>
    <dbReference type="NCBI Taxonomy" id="1973307"/>
    <lineage>
        <taxon>Eukaryota</taxon>
        <taxon>Fungi</taxon>
        <taxon>Dikarya</taxon>
        <taxon>Basidiomycota</taxon>
        <taxon>Agaricomycotina</taxon>
        <taxon>Agaricomycetes</taxon>
        <taxon>Agaricomycetidae</taxon>
        <taxon>Agaricales</taxon>
        <taxon>Agaricineae</taxon>
        <taxon>Bolbitiaceae</taxon>
        <taxon>Cyclocybe</taxon>
    </lineage>
</organism>
<reference evidence="2 3" key="1">
    <citation type="submission" date="2020-01" db="EMBL/GenBank/DDBJ databases">
        <authorList>
            <person name="Gupta K D."/>
        </authorList>
    </citation>
    <scope>NUCLEOTIDE SEQUENCE [LARGE SCALE GENOMIC DNA]</scope>
</reference>
<feature type="compositionally biased region" description="Basic and acidic residues" evidence="1">
    <location>
        <begin position="66"/>
        <end position="78"/>
    </location>
</feature>
<keyword evidence="3" id="KW-1185">Reference proteome</keyword>
<comment type="caution">
    <text evidence="2">The sequence shown here is derived from an EMBL/GenBank/DDBJ whole genome shotgun (WGS) entry which is preliminary data.</text>
</comment>
<feature type="region of interest" description="Disordered" evidence="1">
    <location>
        <begin position="1"/>
        <end position="117"/>
    </location>
</feature>
<gene>
    <name evidence="2" type="ORF">AAE3_LOCUS3012</name>
</gene>
<protein>
    <submittedName>
        <fullName evidence="2">Uncharacterized protein</fullName>
    </submittedName>
</protein>
<evidence type="ECO:0000313" key="2">
    <source>
        <dbReference type="EMBL" id="CAA7260573.1"/>
    </source>
</evidence>
<evidence type="ECO:0000256" key="1">
    <source>
        <dbReference type="SAM" id="MobiDB-lite"/>
    </source>
</evidence>
<name>A0A8S0WFD2_CYCAE</name>
<proteinExistence type="predicted"/>
<dbReference type="AlphaFoldDB" id="A0A8S0WFD2"/>
<evidence type="ECO:0000313" key="3">
    <source>
        <dbReference type="Proteomes" id="UP000467700"/>
    </source>
</evidence>
<sequence>MWENQFHVGNSSFKIRRSSSSTLPPSNRAAFSISLGLAPCNDSSKAPQNVREHREEASSSEEVIEEEKHGLRQVEERQFAASAGSTGVGAPSDSWDFTNPSSSSSSSPKNHGKDAFR</sequence>
<accession>A0A8S0WFD2</accession>